<gene>
    <name evidence="1" type="ORF">LRAMOSA09567</name>
</gene>
<reference evidence="1" key="1">
    <citation type="journal article" date="2014" name="Genome Announc.">
        <title>De novo whole-genome sequence and genome annotation of Lichtheimia ramosa.</title>
        <authorList>
            <person name="Linde J."/>
            <person name="Schwartze V."/>
            <person name="Binder U."/>
            <person name="Lass-Florl C."/>
            <person name="Voigt K."/>
            <person name="Horn F."/>
        </authorList>
    </citation>
    <scope>NUCLEOTIDE SEQUENCE</scope>
    <source>
        <strain evidence="1">JMRC FSU:6197</strain>
    </source>
</reference>
<dbReference type="EMBL" id="LK023323">
    <property type="protein sequence ID" value="CDS07044.1"/>
    <property type="molecule type" value="Genomic_DNA"/>
</dbReference>
<sequence>MALLKRIHTEATRLGGITANLSASELDTIEDYGVQLWNIASDLLLSFAPNVNPLLLEACTTCT</sequence>
<dbReference type="AlphaFoldDB" id="A0A077WIS7"/>
<organism evidence="1">
    <name type="scientific">Lichtheimia ramosa</name>
    <dbReference type="NCBI Taxonomy" id="688394"/>
    <lineage>
        <taxon>Eukaryota</taxon>
        <taxon>Fungi</taxon>
        <taxon>Fungi incertae sedis</taxon>
        <taxon>Mucoromycota</taxon>
        <taxon>Mucoromycotina</taxon>
        <taxon>Mucoromycetes</taxon>
        <taxon>Mucorales</taxon>
        <taxon>Lichtheimiaceae</taxon>
        <taxon>Lichtheimia</taxon>
    </lineage>
</organism>
<proteinExistence type="predicted"/>
<evidence type="ECO:0000313" key="1">
    <source>
        <dbReference type="EMBL" id="CDS07044.1"/>
    </source>
</evidence>
<accession>A0A077WIS7</accession>
<protein>
    <submittedName>
        <fullName evidence="1">Uncharacterized protein</fullName>
    </submittedName>
</protein>
<name>A0A077WIS7_9FUNG</name>